<dbReference type="GO" id="GO:0017168">
    <property type="term" value="F:5-oxoprolinase (ATP-hydrolyzing) activity"/>
    <property type="evidence" value="ECO:0007669"/>
    <property type="project" value="UniProtKB-UniRule"/>
</dbReference>
<dbReference type="GO" id="GO:0005524">
    <property type="term" value="F:ATP binding"/>
    <property type="evidence" value="ECO:0007669"/>
    <property type="project" value="UniProtKB-UniRule"/>
</dbReference>
<protein>
    <recommendedName>
        <fullName evidence="1">5-oxoprolinase subunit A</fullName>
        <shortName evidence="1">5-OPase subunit A</shortName>
        <ecNumber evidence="1">3.5.2.9</ecNumber>
    </recommendedName>
    <alternativeName>
        <fullName evidence="1">5-oxoprolinase (ATP-hydrolyzing) subunit A</fullName>
    </alternativeName>
</protein>
<dbReference type="SUPFAM" id="SSF88713">
    <property type="entry name" value="Glycoside hydrolase/deacetylase"/>
    <property type="match status" value="1"/>
</dbReference>
<comment type="subunit">
    <text evidence="1">Forms a complex composed of PxpA, PxpB and PxpC.</text>
</comment>
<dbReference type="Proteomes" id="UP000215224">
    <property type="component" value="Chromosome"/>
</dbReference>
<dbReference type="Pfam" id="PF03746">
    <property type="entry name" value="LamB_YcsF"/>
    <property type="match status" value="1"/>
</dbReference>
<organism evidence="2 3">
    <name type="scientific">Sutcliffiella cohnii</name>
    <dbReference type="NCBI Taxonomy" id="33932"/>
    <lineage>
        <taxon>Bacteria</taxon>
        <taxon>Bacillati</taxon>
        <taxon>Bacillota</taxon>
        <taxon>Bacilli</taxon>
        <taxon>Bacillales</taxon>
        <taxon>Bacillaceae</taxon>
        <taxon>Sutcliffiella</taxon>
    </lineage>
</organism>
<sequence>MKTIDLNCDLGESFGPYKIGNDEKIIPYVSSINIACGFHAGDPAVMERTVRLAKENGVSIGAHPGFQDLSHFGRRNLPVTSKEAYQLVLYQLGALHAFCRAYDVPLHHVKPHGALYNVAAENKKIAGAIADAIKHFDDSLILYGLSGSLLIQAGKEAGLQTASEVFADRTYVASGALSPRSLDGAVIHDSEKVLSQVRQMISHGKVTTLEGKEISIKADTICLHGDNKDALLLGKQIYSMLKEEGFSVQSVARWKQ</sequence>
<dbReference type="InterPro" id="IPR005501">
    <property type="entry name" value="LamB/YcsF/PxpA-like"/>
</dbReference>
<dbReference type="InterPro" id="IPR011330">
    <property type="entry name" value="Glyco_hydro/deAcase_b/a-brl"/>
</dbReference>
<dbReference type="RefSeq" id="WP_066416078.1">
    <property type="nucleotide sequence ID" value="NZ_CP018866.1"/>
</dbReference>
<keyword evidence="1" id="KW-0067">ATP-binding</keyword>
<evidence type="ECO:0000313" key="3">
    <source>
        <dbReference type="Proteomes" id="UP000215224"/>
    </source>
</evidence>
<name>A0A223KWZ5_9BACI</name>
<dbReference type="PANTHER" id="PTHR30292">
    <property type="entry name" value="UNCHARACTERIZED PROTEIN YBGL-RELATED"/>
    <property type="match status" value="1"/>
</dbReference>
<dbReference type="Gene3D" id="3.20.20.370">
    <property type="entry name" value="Glycoside hydrolase/deacetylase"/>
    <property type="match status" value="1"/>
</dbReference>
<keyword evidence="1" id="KW-0378">Hydrolase</keyword>
<gene>
    <name evidence="1" type="primary">pxpA</name>
    <name evidence="2" type="ORF">BC6307_22345</name>
</gene>
<dbReference type="NCBIfam" id="NF003814">
    <property type="entry name" value="PRK05406.1-3"/>
    <property type="match status" value="1"/>
</dbReference>
<keyword evidence="3" id="KW-1185">Reference proteome</keyword>
<accession>A0A223KWZ5</accession>
<dbReference type="AlphaFoldDB" id="A0A223KWZ5"/>
<evidence type="ECO:0000313" key="2">
    <source>
        <dbReference type="EMBL" id="AST93818.1"/>
    </source>
</evidence>
<proteinExistence type="inferred from homology"/>
<dbReference type="CDD" id="cd10787">
    <property type="entry name" value="LamB_YcsF_like"/>
    <property type="match status" value="1"/>
</dbReference>
<dbReference type="GO" id="GO:0005975">
    <property type="term" value="P:carbohydrate metabolic process"/>
    <property type="evidence" value="ECO:0007669"/>
    <property type="project" value="InterPro"/>
</dbReference>
<dbReference type="STRING" id="1314751.GCA_001591425_02282"/>
<dbReference type="PANTHER" id="PTHR30292:SF0">
    <property type="entry name" value="5-OXOPROLINASE SUBUNIT A"/>
    <property type="match status" value="1"/>
</dbReference>
<evidence type="ECO:0000256" key="1">
    <source>
        <dbReference type="HAMAP-Rule" id="MF_00691"/>
    </source>
</evidence>
<dbReference type="HAMAP" id="MF_00691">
    <property type="entry name" value="PxpA"/>
    <property type="match status" value="1"/>
</dbReference>
<dbReference type="NCBIfam" id="NF003816">
    <property type="entry name" value="PRK05406.1-5"/>
    <property type="match status" value="1"/>
</dbReference>
<reference evidence="2 3" key="1">
    <citation type="submission" date="2016-12" db="EMBL/GenBank/DDBJ databases">
        <title>The whole genome sequencing and assembly of Bacillus cohnii DSM 6307T strain.</title>
        <authorList>
            <person name="Lee Y.-J."/>
            <person name="Yi H."/>
            <person name="Bahn Y.-S."/>
            <person name="Kim J.F."/>
            <person name="Lee D.-W."/>
        </authorList>
    </citation>
    <scope>NUCLEOTIDE SEQUENCE [LARGE SCALE GENOMIC DNA]</scope>
    <source>
        <strain evidence="2 3">DSM 6307</strain>
    </source>
</reference>
<dbReference type="KEGG" id="bcoh:BC6307_22345"/>
<comment type="function">
    <text evidence="1">Catalyzes the cleavage of 5-oxoproline to form L-glutamate coupled to the hydrolysis of ATP to ADP and inorganic phosphate.</text>
</comment>
<dbReference type="EC" id="3.5.2.9" evidence="1"/>
<keyword evidence="1" id="KW-0547">Nucleotide-binding</keyword>
<comment type="similarity">
    <text evidence="1">Belongs to the LamB/PxpA family.</text>
</comment>
<comment type="catalytic activity">
    <reaction evidence="1">
        <text>5-oxo-L-proline + ATP + 2 H2O = L-glutamate + ADP + phosphate + H(+)</text>
        <dbReference type="Rhea" id="RHEA:10348"/>
        <dbReference type="ChEBI" id="CHEBI:15377"/>
        <dbReference type="ChEBI" id="CHEBI:15378"/>
        <dbReference type="ChEBI" id="CHEBI:29985"/>
        <dbReference type="ChEBI" id="CHEBI:30616"/>
        <dbReference type="ChEBI" id="CHEBI:43474"/>
        <dbReference type="ChEBI" id="CHEBI:58402"/>
        <dbReference type="ChEBI" id="CHEBI:456216"/>
        <dbReference type="EC" id="3.5.2.9"/>
    </reaction>
</comment>
<dbReference type="EMBL" id="CP018866">
    <property type="protein sequence ID" value="AST93818.1"/>
    <property type="molecule type" value="Genomic_DNA"/>
</dbReference>